<dbReference type="OrthoDB" id="2688393at2759"/>
<evidence type="ECO:0000313" key="1">
    <source>
        <dbReference type="EMBL" id="KAG6369930.1"/>
    </source>
</evidence>
<dbReference type="Proteomes" id="UP000683000">
    <property type="component" value="Unassembled WGS sequence"/>
</dbReference>
<evidence type="ECO:0000313" key="2">
    <source>
        <dbReference type="Proteomes" id="UP000683000"/>
    </source>
</evidence>
<dbReference type="EMBL" id="JAGFBS010000060">
    <property type="protein sequence ID" value="KAG6369930.1"/>
    <property type="molecule type" value="Genomic_DNA"/>
</dbReference>
<reference evidence="1" key="1">
    <citation type="submission" date="2021-03" db="EMBL/GenBank/DDBJ databases">
        <title>Evolutionary innovations through gain and loss of genes in the ectomycorrhizal Boletales.</title>
        <authorList>
            <person name="Wu G."/>
            <person name="Miyauchi S."/>
            <person name="Morin E."/>
            <person name="Yang Z.-L."/>
            <person name="Xu J."/>
            <person name="Martin F.M."/>
        </authorList>
    </citation>
    <scope>NUCLEOTIDE SEQUENCE</scope>
    <source>
        <strain evidence="1">BR01</strain>
    </source>
</reference>
<accession>A0A8I2YDG7</accession>
<comment type="caution">
    <text evidence="1">The sequence shown here is derived from an EMBL/GenBank/DDBJ whole genome shotgun (WGS) entry which is preliminary data.</text>
</comment>
<name>A0A8I2YDG7_9AGAM</name>
<gene>
    <name evidence="1" type="ORF">JVT61DRAFT_13314</name>
</gene>
<dbReference type="Pfam" id="PF18759">
    <property type="entry name" value="Plavaka"/>
    <property type="match status" value="1"/>
</dbReference>
<dbReference type="AlphaFoldDB" id="A0A8I2YDG7"/>
<protein>
    <submittedName>
        <fullName evidence="1">Uncharacterized protein</fullName>
    </submittedName>
</protein>
<organism evidence="1 2">
    <name type="scientific">Boletus reticuloceps</name>
    <dbReference type="NCBI Taxonomy" id="495285"/>
    <lineage>
        <taxon>Eukaryota</taxon>
        <taxon>Fungi</taxon>
        <taxon>Dikarya</taxon>
        <taxon>Basidiomycota</taxon>
        <taxon>Agaricomycotina</taxon>
        <taxon>Agaricomycetes</taxon>
        <taxon>Agaricomycetidae</taxon>
        <taxon>Boletales</taxon>
        <taxon>Boletineae</taxon>
        <taxon>Boletaceae</taxon>
        <taxon>Boletoideae</taxon>
        <taxon>Boletus</taxon>
    </lineage>
</organism>
<sequence>MANIDKDPHPPPVNADPIPPEIQALHSTTNWMVDQYVNAGQVMGDGQTFLARFALDSFSVHHKLNPYYPFSTLVDWKMANFLLTSGLSMRAINTYLSLELSAKELRFRTEIRPSGPVWKFKVILTTHPTKQLVHLDYHDSLNCIESLFNNPIFAGEMEFSLYRLFTTAE</sequence>
<keyword evidence="2" id="KW-1185">Reference proteome</keyword>
<dbReference type="InterPro" id="IPR041078">
    <property type="entry name" value="Plavaka"/>
</dbReference>
<proteinExistence type="predicted"/>